<evidence type="ECO:0000256" key="2">
    <source>
        <dbReference type="ARBA" id="ARBA00007441"/>
    </source>
</evidence>
<gene>
    <name evidence="7" type="ORF">Q4F26_00350</name>
</gene>
<keyword evidence="4" id="KW-0808">Transferase</keyword>
<reference evidence="7" key="1">
    <citation type="submission" date="2023-07" db="EMBL/GenBank/DDBJ databases">
        <title>Between Cages and Wild: Unraveling the Impact of Captivity on Animal Microbiomes and Antimicrobial Resistance.</title>
        <authorList>
            <person name="Schmartz G.P."/>
            <person name="Rehner J."/>
            <person name="Schuff M.J."/>
            <person name="Becker S.L."/>
            <person name="Kravczyk M."/>
            <person name="Gurevich A."/>
            <person name="Francke R."/>
            <person name="Mueller R."/>
            <person name="Keller V."/>
            <person name="Keller A."/>
        </authorList>
    </citation>
    <scope>NUCLEOTIDE SEQUENCE</scope>
    <source>
        <strain evidence="7">S39M_St_73</strain>
    </source>
</reference>
<comment type="similarity">
    <text evidence="2">Belongs to the class-I pyridoxal-phosphate-dependent aminotransferase family.</text>
</comment>
<dbReference type="Gene3D" id="3.40.640.10">
    <property type="entry name" value="Type I PLP-dependent aspartate aminotransferase-like (Major domain)"/>
    <property type="match status" value="1"/>
</dbReference>
<evidence type="ECO:0000313" key="8">
    <source>
        <dbReference type="Proteomes" id="UP001171751"/>
    </source>
</evidence>
<dbReference type="GO" id="GO:0006520">
    <property type="term" value="P:amino acid metabolic process"/>
    <property type="evidence" value="ECO:0007669"/>
    <property type="project" value="InterPro"/>
</dbReference>
<name>A0AA43UAV8_9LACT</name>
<keyword evidence="3 7" id="KW-0032">Aminotransferase</keyword>
<dbReference type="GO" id="GO:0030170">
    <property type="term" value="F:pyridoxal phosphate binding"/>
    <property type="evidence" value="ECO:0007669"/>
    <property type="project" value="InterPro"/>
</dbReference>
<protein>
    <submittedName>
        <fullName evidence="7">Aminotransferase class I/II-fold pyridoxal phosphate-dependent enzyme</fullName>
    </submittedName>
</protein>
<evidence type="ECO:0000256" key="4">
    <source>
        <dbReference type="ARBA" id="ARBA00022679"/>
    </source>
</evidence>
<feature type="domain" description="Aminotransferase class I/classII large" evidence="6">
    <location>
        <begin position="31"/>
        <end position="379"/>
    </location>
</feature>
<dbReference type="EMBL" id="JAUNQW010000001">
    <property type="protein sequence ID" value="MDO5456769.1"/>
    <property type="molecule type" value="Genomic_DNA"/>
</dbReference>
<evidence type="ECO:0000313" key="7">
    <source>
        <dbReference type="EMBL" id="MDO5456769.1"/>
    </source>
</evidence>
<dbReference type="GO" id="GO:0008483">
    <property type="term" value="F:transaminase activity"/>
    <property type="evidence" value="ECO:0007669"/>
    <property type="project" value="UniProtKB-KW"/>
</dbReference>
<proteinExistence type="inferred from homology"/>
<sequence>MSKFSFNHKVLEAQASPIRLFKGEISHIDGLIDLTLGQPDFHAPDIVHEAAHQAIDNNADGYTSSMGLEELREAISQYLKRHNDLTYALDEIIVTNGATGALFSSIYALLNPGDKVLLASPHYPVYKTIINVAHGEMVAVDVSESDFVLTPDHIQEARKEHGEIKAILLNYPSNPTGQTYTEEQLKDLADEVRGTNTLIISDEIYSELVYDEKHVSIAKYLPEQTIVLNGVSKSHAMTGWRSGFIAAPKEIMDQIFKVNQASINTLNTVTQYASIAAYSEAGDQYIYDMRDEYKKRRDYLKEEMGQLGFTTSNPSGAFYLFAKIPAWYKDSDYEFCLDLAEEAKIGVIPGSSFGEAGAGYFRLSYAASQAELEQYIERLRRFVESHQ</sequence>
<keyword evidence="5" id="KW-0663">Pyridoxal phosphate</keyword>
<evidence type="ECO:0000256" key="5">
    <source>
        <dbReference type="ARBA" id="ARBA00022898"/>
    </source>
</evidence>
<dbReference type="SUPFAM" id="SSF53383">
    <property type="entry name" value="PLP-dependent transferases"/>
    <property type="match status" value="1"/>
</dbReference>
<dbReference type="CDD" id="cd00609">
    <property type="entry name" value="AAT_like"/>
    <property type="match status" value="1"/>
</dbReference>
<keyword evidence="8" id="KW-1185">Reference proteome</keyword>
<comment type="caution">
    <text evidence="7">The sequence shown here is derived from an EMBL/GenBank/DDBJ whole genome shotgun (WGS) entry which is preliminary data.</text>
</comment>
<dbReference type="PANTHER" id="PTHR46383">
    <property type="entry name" value="ASPARTATE AMINOTRANSFERASE"/>
    <property type="match status" value="1"/>
</dbReference>
<evidence type="ECO:0000259" key="6">
    <source>
        <dbReference type="Pfam" id="PF00155"/>
    </source>
</evidence>
<dbReference type="InterPro" id="IPR004839">
    <property type="entry name" value="Aminotransferase_I/II_large"/>
</dbReference>
<dbReference type="Proteomes" id="UP001171751">
    <property type="component" value="Unassembled WGS sequence"/>
</dbReference>
<evidence type="ECO:0000256" key="3">
    <source>
        <dbReference type="ARBA" id="ARBA00022576"/>
    </source>
</evidence>
<dbReference type="Pfam" id="PF00155">
    <property type="entry name" value="Aminotran_1_2"/>
    <property type="match status" value="1"/>
</dbReference>
<dbReference type="InterPro" id="IPR050596">
    <property type="entry name" value="AspAT/PAT-like"/>
</dbReference>
<dbReference type="AlphaFoldDB" id="A0AA43UAV8"/>
<evidence type="ECO:0000256" key="1">
    <source>
        <dbReference type="ARBA" id="ARBA00001933"/>
    </source>
</evidence>
<accession>A0AA43UAV8</accession>
<dbReference type="FunFam" id="3.40.640.10:FF:000033">
    <property type="entry name" value="Aspartate aminotransferase"/>
    <property type="match status" value="1"/>
</dbReference>
<dbReference type="PRINTS" id="PR00753">
    <property type="entry name" value="ACCSYNTHASE"/>
</dbReference>
<dbReference type="InterPro" id="IPR015421">
    <property type="entry name" value="PyrdxlP-dep_Trfase_major"/>
</dbReference>
<organism evidence="7 8">
    <name type="scientific">Atopococcus tabaci</name>
    <dbReference type="NCBI Taxonomy" id="269774"/>
    <lineage>
        <taxon>Bacteria</taxon>
        <taxon>Bacillati</taxon>
        <taxon>Bacillota</taxon>
        <taxon>Bacilli</taxon>
        <taxon>Lactobacillales</taxon>
        <taxon>Carnobacteriaceae</taxon>
        <taxon>Atopococcus</taxon>
    </lineage>
</organism>
<dbReference type="InterPro" id="IPR015424">
    <property type="entry name" value="PyrdxlP-dep_Trfase"/>
</dbReference>
<dbReference type="PANTHER" id="PTHR46383:SF4">
    <property type="entry name" value="AMINOTRANSFERASE"/>
    <property type="match status" value="1"/>
</dbReference>
<comment type="cofactor">
    <cofactor evidence="1">
        <name>pyridoxal 5'-phosphate</name>
        <dbReference type="ChEBI" id="CHEBI:597326"/>
    </cofactor>
</comment>